<evidence type="ECO:0000256" key="1">
    <source>
        <dbReference type="PROSITE-ProRule" id="PRU00042"/>
    </source>
</evidence>
<feature type="region of interest" description="Disordered" evidence="2">
    <location>
        <begin position="845"/>
        <end position="873"/>
    </location>
</feature>
<feature type="region of interest" description="Disordered" evidence="2">
    <location>
        <begin position="1"/>
        <end position="44"/>
    </location>
</feature>
<evidence type="ECO:0000313" key="4">
    <source>
        <dbReference type="Ensembl" id="ENSGMOP00000023475.1"/>
    </source>
</evidence>
<feature type="domain" description="C2H2-type" evidence="3">
    <location>
        <begin position="557"/>
        <end position="587"/>
    </location>
</feature>
<dbReference type="PROSITE" id="PS50157">
    <property type="entry name" value="ZINC_FINGER_C2H2_2"/>
    <property type="match status" value="1"/>
</dbReference>
<accession>A0A8C4ZX04</accession>
<feature type="region of interest" description="Disordered" evidence="2">
    <location>
        <begin position="755"/>
        <end position="796"/>
    </location>
</feature>
<protein>
    <recommendedName>
        <fullName evidence="3">C2H2-type domain-containing protein</fullName>
    </recommendedName>
</protein>
<evidence type="ECO:0000259" key="3">
    <source>
        <dbReference type="PROSITE" id="PS50157"/>
    </source>
</evidence>
<feature type="compositionally biased region" description="Basic residues" evidence="2">
    <location>
        <begin position="481"/>
        <end position="490"/>
    </location>
</feature>
<dbReference type="PANTHER" id="PTHR16116:SF5">
    <property type="entry name" value="ZINC FINGER PROTEIN 839"/>
    <property type="match status" value="1"/>
</dbReference>
<sequence>MADNEEENKLCSAEAAEHDVECVPPPAPQIDSTEGPSDDPTKKSQITAGVTVAEGLTDFLQTCTAKTEGDSPLVTTSVDDGSIVTHTVGEGSLVSRTVEDGSIVTHTVEDGSLVTHSVDDGSLVTHSVDDGSLVTHSVDDGALVTHSVDDGALVTHTVDDGSIITHSVDDGSIVTHTVDGGQVEQAVYAGTSTEYTTVSAELVNALSSNTTIIYVQPDGSFVEGSGLTAEEHQALVEQLTKQQIVQVSDSEAARLTQFATLAPSELQQVIDQVTKSQLQQSPPVPAQQKAVAAKPAEQLGGAGDAGGLFTLKANPVEAAGSGVKHQVHASQQLKNVAKQVAIQSSNTPEPIRIQIQVPPKQELKPMTTITFPQQNNMAVNQQHIKVSANGSVSGSQIIHIQPIVTQQGQQFYLQQNPGEPPIQLLLQGPNPVVGSLVPMLQKMPPTNGKTVAVKCPAKSPVAVAVPTAVAVAAKVKEREKKSKSREKKPLKVQTRSGRVSRPPKYKAKDYKFIKNEDLAESHPSDSDDYSEMSVEEEGEEGREGAPSSGSGHKSKAFQCKSCDKAYIGHGGLNRHFKLNPTHGVPVPLPLPSTAPAAAATPAGAAQEPAGPRPDGRRGRRGRPPKLGGAKASLEQQTERRKERLQELVEQCEDQELLEVVLPRLAKALTLWELLLAKVEKGPAKPHFPDVYREFESLQGQVRKMAQEYICNPQGMNTALEVRNIECAGISDDHFVPCFQNTKMLPPSKRFKMENRVPVQQNGIENPPKGTGEPMDTEDAAPGDAAPPTHPETAAGPQPAVVTVTAPTPVAAVAASTLPVTQIVARVSAPTPAVTQQQSVAVVTGPTPASVKEDPVPPTAPQGPAEQGPGAPDQIVIVEGPDGTTMHIQTPEGVPLEAVQALLGIEGSEESRA</sequence>
<name>A0A8C4ZX04_GADMO</name>
<feature type="compositionally biased region" description="Acidic residues" evidence="2">
    <location>
        <begin position="526"/>
        <end position="540"/>
    </location>
</feature>
<feature type="compositionally biased region" description="Low complexity" evidence="2">
    <location>
        <begin position="861"/>
        <end position="873"/>
    </location>
</feature>
<dbReference type="GO" id="GO:0008270">
    <property type="term" value="F:zinc ion binding"/>
    <property type="evidence" value="ECO:0007669"/>
    <property type="project" value="UniProtKB-KW"/>
</dbReference>
<reference evidence="4" key="1">
    <citation type="submission" date="2025-08" db="UniProtKB">
        <authorList>
            <consortium name="Ensembl"/>
        </authorList>
    </citation>
    <scope>IDENTIFICATION</scope>
</reference>
<evidence type="ECO:0000313" key="5">
    <source>
        <dbReference type="Proteomes" id="UP000694546"/>
    </source>
</evidence>
<feature type="region of interest" description="Disordered" evidence="2">
    <location>
        <begin position="587"/>
        <end position="640"/>
    </location>
</feature>
<dbReference type="InterPro" id="IPR031885">
    <property type="entry name" value="DUF4764"/>
</dbReference>
<dbReference type="InterPro" id="IPR039946">
    <property type="entry name" value="ZN839"/>
</dbReference>
<proteinExistence type="predicted"/>
<dbReference type="Ensembl" id="ENSGMOT00000072852.1">
    <property type="protein sequence ID" value="ENSGMOP00000023475.1"/>
    <property type="gene ID" value="ENSGMOG00000034587.1"/>
</dbReference>
<feature type="compositionally biased region" description="Basic and acidic residues" evidence="2">
    <location>
        <begin position="506"/>
        <end position="525"/>
    </location>
</feature>
<keyword evidence="1" id="KW-0479">Metal-binding</keyword>
<feature type="region of interest" description="Disordered" evidence="2">
    <location>
        <begin position="475"/>
        <end position="555"/>
    </location>
</feature>
<dbReference type="GeneTree" id="ENSGT00390000002751"/>
<dbReference type="PANTHER" id="PTHR16116">
    <property type="entry name" value="ZINC FINGER PROTEIN 839"/>
    <property type="match status" value="1"/>
</dbReference>
<dbReference type="Pfam" id="PF15961">
    <property type="entry name" value="DUF4764"/>
    <property type="match status" value="2"/>
</dbReference>
<keyword evidence="1" id="KW-0862">Zinc</keyword>
<dbReference type="Proteomes" id="UP000694546">
    <property type="component" value="Chromosome 5"/>
</dbReference>
<reference evidence="4" key="2">
    <citation type="submission" date="2025-09" db="UniProtKB">
        <authorList>
            <consortium name="Ensembl"/>
        </authorList>
    </citation>
    <scope>IDENTIFICATION</scope>
</reference>
<dbReference type="InterPro" id="IPR013087">
    <property type="entry name" value="Znf_C2H2_type"/>
</dbReference>
<evidence type="ECO:0000256" key="2">
    <source>
        <dbReference type="SAM" id="MobiDB-lite"/>
    </source>
</evidence>
<keyword evidence="1" id="KW-0863">Zinc-finger</keyword>
<keyword evidence="5" id="KW-1185">Reference proteome</keyword>
<organism evidence="4 5">
    <name type="scientific">Gadus morhua</name>
    <name type="common">Atlantic cod</name>
    <dbReference type="NCBI Taxonomy" id="8049"/>
    <lineage>
        <taxon>Eukaryota</taxon>
        <taxon>Metazoa</taxon>
        <taxon>Chordata</taxon>
        <taxon>Craniata</taxon>
        <taxon>Vertebrata</taxon>
        <taxon>Euteleostomi</taxon>
        <taxon>Actinopterygii</taxon>
        <taxon>Neopterygii</taxon>
        <taxon>Teleostei</taxon>
        <taxon>Neoteleostei</taxon>
        <taxon>Acanthomorphata</taxon>
        <taxon>Zeiogadaria</taxon>
        <taxon>Gadariae</taxon>
        <taxon>Gadiformes</taxon>
        <taxon>Gadoidei</taxon>
        <taxon>Gadidae</taxon>
        <taxon>Gadus</taxon>
    </lineage>
</organism>
<dbReference type="AlphaFoldDB" id="A0A8C4ZX04"/>
<feature type="compositionally biased region" description="Low complexity" evidence="2">
    <location>
        <begin position="593"/>
        <end position="609"/>
    </location>
</feature>